<dbReference type="Proteomes" id="UP001056756">
    <property type="component" value="Chromosome"/>
</dbReference>
<dbReference type="Gene3D" id="1.10.10.60">
    <property type="entry name" value="Homeodomain-like"/>
    <property type="match status" value="2"/>
</dbReference>
<keyword evidence="3" id="KW-0804">Transcription</keyword>
<dbReference type="Gene3D" id="2.60.120.10">
    <property type="entry name" value="Jelly Rolls"/>
    <property type="match status" value="1"/>
</dbReference>
<protein>
    <submittedName>
        <fullName evidence="5">AraC family transcriptional regulator</fullName>
    </submittedName>
</protein>
<dbReference type="GO" id="GO:0043565">
    <property type="term" value="F:sequence-specific DNA binding"/>
    <property type="evidence" value="ECO:0007669"/>
    <property type="project" value="InterPro"/>
</dbReference>
<dbReference type="InterPro" id="IPR037923">
    <property type="entry name" value="HTH-like"/>
</dbReference>
<evidence type="ECO:0000256" key="2">
    <source>
        <dbReference type="ARBA" id="ARBA00023125"/>
    </source>
</evidence>
<sequence length="285" mass="33802">MSSTTKLIPFTINFNNDIPNQLLYHTHLTYEIYYFHAGKVNYLINDRIYKLEPGDMILMHGMTLHKPHLEQKDCYERTIIHFDPFYFTEYIQPSYAPDLLTPFNTFKNIRLSFNKSVRQEIEGLLHKLVVLRKSAEPFAEQRSHIVLLELMHLIYTQCQQPLQKIKQTQHISTKENHVQNIISYIEDHYNQEVSLESIQQALHLNKFYLSKSFKEVTGTTIFQYMLERRIYAAKVLLINGSNKITDISYEVGFKHPAHFSRSFKLITGVTAEQYRKQHNIYEKNH</sequence>
<dbReference type="GO" id="GO:0003700">
    <property type="term" value="F:DNA-binding transcription factor activity"/>
    <property type="evidence" value="ECO:0007669"/>
    <property type="project" value="InterPro"/>
</dbReference>
<proteinExistence type="predicted"/>
<evidence type="ECO:0000259" key="4">
    <source>
        <dbReference type="SMART" id="SM00342"/>
    </source>
</evidence>
<evidence type="ECO:0000256" key="3">
    <source>
        <dbReference type="ARBA" id="ARBA00023163"/>
    </source>
</evidence>
<dbReference type="SUPFAM" id="SSF46689">
    <property type="entry name" value="Homeodomain-like"/>
    <property type="match status" value="2"/>
</dbReference>
<dbReference type="SMART" id="SM00342">
    <property type="entry name" value="HTH_ARAC"/>
    <property type="match status" value="1"/>
</dbReference>
<reference evidence="5" key="1">
    <citation type="submission" date="2022-05" db="EMBL/GenBank/DDBJ databases">
        <title>Novel bacterial taxa in a minimal lignocellulolytic consortium and its capacity to transform plastics disclosed by genome-resolved metagenomics.</title>
        <authorList>
            <person name="Rodriguez C.A.D."/>
            <person name="Diaz-Garcia L."/>
            <person name="Herrera K."/>
            <person name="Tarazona N.A."/>
            <person name="Sproer C."/>
            <person name="Overmann J."/>
            <person name="Jimenez D.J."/>
        </authorList>
    </citation>
    <scope>NUCLEOTIDE SEQUENCE</scope>
    <source>
        <strain evidence="5">MAG5</strain>
    </source>
</reference>
<accession>A0A9J6Z993</accession>
<dbReference type="SUPFAM" id="SSF51215">
    <property type="entry name" value="Regulatory protein AraC"/>
    <property type="match status" value="1"/>
</dbReference>
<dbReference type="PANTHER" id="PTHR43280:SF28">
    <property type="entry name" value="HTH-TYPE TRANSCRIPTIONAL ACTIVATOR RHAS"/>
    <property type="match status" value="1"/>
</dbReference>
<dbReference type="Pfam" id="PF02311">
    <property type="entry name" value="AraC_binding"/>
    <property type="match status" value="1"/>
</dbReference>
<dbReference type="PANTHER" id="PTHR43280">
    <property type="entry name" value="ARAC-FAMILY TRANSCRIPTIONAL REGULATOR"/>
    <property type="match status" value="1"/>
</dbReference>
<evidence type="ECO:0000313" key="6">
    <source>
        <dbReference type="Proteomes" id="UP001056756"/>
    </source>
</evidence>
<dbReference type="InterPro" id="IPR018060">
    <property type="entry name" value="HTH_AraC"/>
</dbReference>
<name>A0A9J6Z993_9BACL</name>
<dbReference type="InterPro" id="IPR020449">
    <property type="entry name" value="Tscrpt_reg_AraC-type_HTH"/>
</dbReference>
<dbReference type="KEGG" id="plig:NAG76_13100"/>
<dbReference type="InterPro" id="IPR009057">
    <property type="entry name" value="Homeodomain-like_sf"/>
</dbReference>
<organism evidence="5 6">
    <name type="scientific">Candidatus Pristimantibacillus lignocellulolyticus</name>
    <dbReference type="NCBI Taxonomy" id="2994561"/>
    <lineage>
        <taxon>Bacteria</taxon>
        <taxon>Bacillati</taxon>
        <taxon>Bacillota</taxon>
        <taxon>Bacilli</taxon>
        <taxon>Bacillales</taxon>
        <taxon>Paenibacillaceae</taxon>
        <taxon>Candidatus Pristimantibacillus</taxon>
    </lineage>
</organism>
<dbReference type="EMBL" id="CP097899">
    <property type="protein sequence ID" value="URN92782.1"/>
    <property type="molecule type" value="Genomic_DNA"/>
</dbReference>
<keyword evidence="1" id="KW-0805">Transcription regulation</keyword>
<dbReference type="AlphaFoldDB" id="A0A9J6Z993"/>
<feature type="domain" description="HTH araC/xylS-type" evidence="4">
    <location>
        <begin position="192"/>
        <end position="275"/>
    </location>
</feature>
<dbReference type="PRINTS" id="PR00032">
    <property type="entry name" value="HTHARAC"/>
</dbReference>
<keyword evidence="2" id="KW-0238">DNA-binding</keyword>
<evidence type="ECO:0000313" key="5">
    <source>
        <dbReference type="EMBL" id="URN92782.1"/>
    </source>
</evidence>
<evidence type="ECO:0000256" key="1">
    <source>
        <dbReference type="ARBA" id="ARBA00023015"/>
    </source>
</evidence>
<gene>
    <name evidence="5" type="ORF">NAG76_13100</name>
</gene>
<dbReference type="Pfam" id="PF12833">
    <property type="entry name" value="HTH_18"/>
    <property type="match status" value="1"/>
</dbReference>
<dbReference type="InterPro" id="IPR003313">
    <property type="entry name" value="AraC-bd"/>
</dbReference>
<dbReference type="InterPro" id="IPR014710">
    <property type="entry name" value="RmlC-like_jellyroll"/>
</dbReference>
<dbReference type="PROSITE" id="PS00041">
    <property type="entry name" value="HTH_ARAC_FAMILY_1"/>
    <property type="match status" value="1"/>
</dbReference>
<dbReference type="InterPro" id="IPR018062">
    <property type="entry name" value="HTH_AraC-typ_CS"/>
</dbReference>